<comment type="similarity">
    <text evidence="1">Belongs to the PITHD1 family.</text>
</comment>
<evidence type="ECO:0000313" key="5">
    <source>
        <dbReference type="Proteomes" id="UP000790833"/>
    </source>
</evidence>
<proteinExistence type="inferred from homology"/>
<evidence type="ECO:0000259" key="3">
    <source>
        <dbReference type="PROSITE" id="PS51532"/>
    </source>
</evidence>
<organism evidence="4 5">
    <name type="scientific">Scheffersomyces spartinae</name>
    <dbReference type="NCBI Taxonomy" id="45513"/>
    <lineage>
        <taxon>Eukaryota</taxon>
        <taxon>Fungi</taxon>
        <taxon>Dikarya</taxon>
        <taxon>Ascomycota</taxon>
        <taxon>Saccharomycotina</taxon>
        <taxon>Pichiomycetes</taxon>
        <taxon>Debaryomycetaceae</taxon>
        <taxon>Scheffersomyces</taxon>
    </lineage>
</organism>
<reference evidence="4" key="1">
    <citation type="submission" date="2021-03" db="EMBL/GenBank/DDBJ databases">
        <authorList>
            <person name="Palmer J.M."/>
        </authorList>
    </citation>
    <scope>NUCLEOTIDE SEQUENCE</scope>
    <source>
        <strain evidence="4">ARV_011</strain>
    </source>
</reference>
<comment type="caution">
    <text evidence="4">The sequence shown here is derived from an EMBL/GenBank/DDBJ whole genome shotgun (WGS) entry which is preliminary data.</text>
</comment>
<gene>
    <name evidence="4" type="ORF">KQ657_003088</name>
</gene>
<protein>
    <recommendedName>
        <fullName evidence="3">PITH domain-containing protein</fullName>
    </recommendedName>
</protein>
<dbReference type="PROSITE" id="PS51532">
    <property type="entry name" value="PITH"/>
    <property type="match status" value="1"/>
</dbReference>
<dbReference type="Gene3D" id="2.60.120.470">
    <property type="entry name" value="PITH domain"/>
    <property type="match status" value="1"/>
</dbReference>
<dbReference type="PANTHER" id="PTHR12175:SF1">
    <property type="entry name" value="PITH DOMAIN-CONTAINING PROTEIN 1"/>
    <property type="match status" value="1"/>
</dbReference>
<feature type="domain" description="PITH" evidence="3">
    <location>
        <begin position="14"/>
        <end position="206"/>
    </location>
</feature>
<evidence type="ECO:0000256" key="1">
    <source>
        <dbReference type="ARBA" id="ARBA00025788"/>
    </source>
</evidence>
<dbReference type="GO" id="GO:0005737">
    <property type="term" value="C:cytoplasm"/>
    <property type="evidence" value="ECO:0007669"/>
    <property type="project" value="UniProtKB-ARBA"/>
</dbReference>
<accession>A0A9P7V518</accession>
<dbReference type="PANTHER" id="PTHR12175">
    <property type="entry name" value="AD039 HT014 THIOREDOXIN FAMILY TRP26"/>
    <property type="match status" value="1"/>
</dbReference>
<dbReference type="Pfam" id="PF06201">
    <property type="entry name" value="PITH"/>
    <property type="match status" value="1"/>
</dbReference>
<feature type="region of interest" description="Disordered" evidence="2">
    <location>
        <begin position="1"/>
        <end position="20"/>
    </location>
</feature>
<dbReference type="RefSeq" id="XP_043047045.1">
    <property type="nucleotide sequence ID" value="XM_043193824.1"/>
</dbReference>
<dbReference type="InterPro" id="IPR010400">
    <property type="entry name" value="PITH_dom"/>
</dbReference>
<dbReference type="InterPro" id="IPR037047">
    <property type="entry name" value="PITH_dom_sf"/>
</dbReference>
<evidence type="ECO:0000313" key="4">
    <source>
        <dbReference type="EMBL" id="KAG7191493.1"/>
    </source>
</evidence>
<dbReference type="GO" id="GO:0005634">
    <property type="term" value="C:nucleus"/>
    <property type="evidence" value="ECO:0007669"/>
    <property type="project" value="TreeGrafter"/>
</dbReference>
<sequence>MSCHSHCSHEHHDSPPVPTNASQTLIGYIDVAKVRGLNVANPPEDVVKLFTKDRTTIGPIVRSDCDSQIIIHIPFINSSVKLYLILLRTSQDILHCPKTIKLYKNDTEIDFDNVDHKKPTHILDHPLIGLDFDMVSDDTVEDEDDGVVEHYLPRQKFTGLTSLTIFIADNWAEDDDEEVELSRIELRGSATELRKEAVVALYELAANPADHNIEFLKETGTQGL</sequence>
<dbReference type="InterPro" id="IPR008979">
    <property type="entry name" value="Galactose-bd-like_sf"/>
</dbReference>
<dbReference type="Proteomes" id="UP000790833">
    <property type="component" value="Unassembled WGS sequence"/>
</dbReference>
<dbReference type="GeneID" id="66116462"/>
<dbReference type="EMBL" id="JAHMUF010000028">
    <property type="protein sequence ID" value="KAG7191493.1"/>
    <property type="molecule type" value="Genomic_DNA"/>
</dbReference>
<dbReference type="SUPFAM" id="SSF49785">
    <property type="entry name" value="Galactose-binding domain-like"/>
    <property type="match status" value="1"/>
</dbReference>
<dbReference type="AlphaFoldDB" id="A0A9P7V518"/>
<evidence type="ECO:0000256" key="2">
    <source>
        <dbReference type="SAM" id="MobiDB-lite"/>
    </source>
</evidence>
<dbReference type="InterPro" id="IPR045099">
    <property type="entry name" value="PITH1-like"/>
</dbReference>
<name>A0A9P7V518_9ASCO</name>
<dbReference type="OrthoDB" id="2635at2759"/>
<keyword evidence="5" id="KW-1185">Reference proteome</keyword>